<proteinExistence type="predicted"/>
<evidence type="ECO:0000256" key="1">
    <source>
        <dbReference type="SAM" id="MobiDB-lite"/>
    </source>
</evidence>
<name>A0A0D2KUT5_HYPSF</name>
<organism evidence="2 3">
    <name type="scientific">Hypholoma sublateritium (strain FD-334 SS-4)</name>
    <dbReference type="NCBI Taxonomy" id="945553"/>
    <lineage>
        <taxon>Eukaryota</taxon>
        <taxon>Fungi</taxon>
        <taxon>Dikarya</taxon>
        <taxon>Basidiomycota</taxon>
        <taxon>Agaricomycotina</taxon>
        <taxon>Agaricomycetes</taxon>
        <taxon>Agaricomycetidae</taxon>
        <taxon>Agaricales</taxon>
        <taxon>Agaricineae</taxon>
        <taxon>Strophariaceae</taxon>
        <taxon>Hypholoma</taxon>
    </lineage>
</organism>
<dbReference type="Proteomes" id="UP000054270">
    <property type="component" value="Unassembled WGS sequence"/>
</dbReference>
<sequence length="154" mass="17354">MPRIRRRLLPATNQTYGARSGHQFSDPLGISARMPKASGRGAKGILIVQRGFFRVSHRIRFVISRLRILAVVQHVLSSFAMPRLRHRLLPPRFSLTGPRRKRSAEDRGAWSSGSSLHYQERRDPPPPTPSPFSVIPYTSNISTPPNPSRTCHPC</sequence>
<keyword evidence="3" id="KW-1185">Reference proteome</keyword>
<evidence type="ECO:0000313" key="3">
    <source>
        <dbReference type="Proteomes" id="UP000054270"/>
    </source>
</evidence>
<evidence type="ECO:0000313" key="2">
    <source>
        <dbReference type="EMBL" id="KJA18462.1"/>
    </source>
</evidence>
<feature type="region of interest" description="Disordered" evidence="1">
    <location>
        <begin position="90"/>
        <end position="154"/>
    </location>
</feature>
<dbReference type="AlphaFoldDB" id="A0A0D2KUT5"/>
<dbReference type="EMBL" id="KN817589">
    <property type="protein sequence ID" value="KJA18462.1"/>
    <property type="molecule type" value="Genomic_DNA"/>
</dbReference>
<protein>
    <submittedName>
        <fullName evidence="2">Uncharacterized protein</fullName>
    </submittedName>
</protein>
<accession>A0A0D2KUT5</accession>
<reference evidence="3" key="1">
    <citation type="submission" date="2014-04" db="EMBL/GenBank/DDBJ databases">
        <title>Evolutionary Origins and Diversification of the Mycorrhizal Mutualists.</title>
        <authorList>
            <consortium name="DOE Joint Genome Institute"/>
            <consortium name="Mycorrhizal Genomics Consortium"/>
            <person name="Kohler A."/>
            <person name="Kuo A."/>
            <person name="Nagy L.G."/>
            <person name="Floudas D."/>
            <person name="Copeland A."/>
            <person name="Barry K.W."/>
            <person name="Cichocki N."/>
            <person name="Veneault-Fourrey C."/>
            <person name="LaButti K."/>
            <person name="Lindquist E.A."/>
            <person name="Lipzen A."/>
            <person name="Lundell T."/>
            <person name="Morin E."/>
            <person name="Murat C."/>
            <person name="Riley R."/>
            <person name="Ohm R."/>
            <person name="Sun H."/>
            <person name="Tunlid A."/>
            <person name="Henrissat B."/>
            <person name="Grigoriev I.V."/>
            <person name="Hibbett D.S."/>
            <person name="Martin F."/>
        </authorList>
    </citation>
    <scope>NUCLEOTIDE SEQUENCE [LARGE SCALE GENOMIC DNA]</scope>
    <source>
        <strain evidence="3">FD-334 SS-4</strain>
    </source>
</reference>
<gene>
    <name evidence="2" type="ORF">HYPSUDRAFT_960118</name>
</gene>